<evidence type="ECO:0000256" key="3">
    <source>
        <dbReference type="ARBA" id="ARBA00038088"/>
    </source>
</evidence>
<gene>
    <name evidence="6" type="ORF">HJ583_014740</name>
</gene>
<accession>A0ABX2IMR0</accession>
<dbReference type="SMART" id="SM00382">
    <property type="entry name" value="AAA"/>
    <property type="match status" value="1"/>
</dbReference>
<comment type="caution">
    <text evidence="6">The sequence shown here is derived from an EMBL/GenBank/DDBJ whole genome shotgun (WGS) entry which is preliminary data.</text>
</comment>
<sequence>MNDLDALRHALASRFPILCIETHEEPRARALLRKLSAETGGALYEWSIADGLSHANFQYGGDRRQNWQTVEGWQPERDDQEGQQRAVENTQELQAALHHIDKAGKAGLYLLCDVHPFLEQAAVQRLLREIAFTHADCARTLVLIGPDISLPPEIARHALFHSLSLPDVARIKAIFAEEIELFARSREGRKVQGEQAAADLLVQHLLGLCEEDVRRLLRLAIRDDAAITHADVARVVQVKREMCADSALEIEFAATDLARVGGMPNLKRWLALRQAAFAGQAADLPWPRGILLLGVQGAGKSLAARTIAGAWNVPLARLDMGSLFDKFHGETERKLRKALAAAEALAPCVLWIDEIEKALAQGSADSDGGVGRRVLGSLLTWMAEHDSRVFIAATANEIRSLPPELMRKGRFDEIFFVDLPDLATRREILGIHLARRQHTPERFELDQLARASEGFTGAEIEQAVIAASFEAHAARQALATQHLVAEMARTRPLSVLMAESMSELRSWAQTRTVQA</sequence>
<evidence type="ECO:0000256" key="4">
    <source>
        <dbReference type="ARBA" id="ARBA00040480"/>
    </source>
</evidence>
<organism evidence="6 7">
    <name type="scientific">Uliginosibacterium aquaticum</name>
    <dbReference type="NCBI Taxonomy" id="2731212"/>
    <lineage>
        <taxon>Bacteria</taxon>
        <taxon>Pseudomonadati</taxon>
        <taxon>Pseudomonadota</taxon>
        <taxon>Betaproteobacteria</taxon>
        <taxon>Rhodocyclales</taxon>
        <taxon>Zoogloeaceae</taxon>
        <taxon>Uliginosibacterium</taxon>
    </lineage>
</organism>
<name>A0ABX2IMR0_9RHOO</name>
<keyword evidence="2" id="KW-0067">ATP-binding</keyword>
<evidence type="ECO:0000313" key="6">
    <source>
        <dbReference type="EMBL" id="NSL56292.1"/>
    </source>
</evidence>
<dbReference type="InterPro" id="IPR027417">
    <property type="entry name" value="P-loop_NTPase"/>
</dbReference>
<protein>
    <recommendedName>
        <fullName evidence="4">Uncharacterized AAA domain-containing protein ycf46</fullName>
    </recommendedName>
</protein>
<dbReference type="Pfam" id="PF00004">
    <property type="entry name" value="AAA"/>
    <property type="match status" value="1"/>
</dbReference>
<dbReference type="Gene3D" id="3.40.50.300">
    <property type="entry name" value="P-loop containing nucleotide triphosphate hydrolases"/>
    <property type="match status" value="1"/>
</dbReference>
<proteinExistence type="inferred from homology"/>
<dbReference type="RefSeq" id="WP_170022595.1">
    <property type="nucleotide sequence ID" value="NZ_JABCSC020000003.1"/>
</dbReference>
<dbReference type="SUPFAM" id="SSF52540">
    <property type="entry name" value="P-loop containing nucleoside triphosphate hydrolases"/>
    <property type="match status" value="1"/>
</dbReference>
<evidence type="ECO:0000313" key="7">
    <source>
        <dbReference type="Proteomes" id="UP000778523"/>
    </source>
</evidence>
<dbReference type="Proteomes" id="UP000778523">
    <property type="component" value="Unassembled WGS sequence"/>
</dbReference>
<dbReference type="EMBL" id="JABCSC020000003">
    <property type="protein sequence ID" value="NSL56292.1"/>
    <property type="molecule type" value="Genomic_DNA"/>
</dbReference>
<dbReference type="PANTHER" id="PTHR42960">
    <property type="entry name" value="YCF46 PROTEIN"/>
    <property type="match status" value="1"/>
</dbReference>
<evidence type="ECO:0000256" key="1">
    <source>
        <dbReference type="ARBA" id="ARBA00022741"/>
    </source>
</evidence>
<comment type="similarity">
    <text evidence="3">Belongs to the AAA ATPase family. Highly divergent.</text>
</comment>
<dbReference type="InterPro" id="IPR003959">
    <property type="entry name" value="ATPase_AAA_core"/>
</dbReference>
<dbReference type="Gene3D" id="1.10.8.60">
    <property type="match status" value="1"/>
</dbReference>
<keyword evidence="7" id="KW-1185">Reference proteome</keyword>
<evidence type="ECO:0000256" key="2">
    <source>
        <dbReference type="ARBA" id="ARBA00022840"/>
    </source>
</evidence>
<feature type="domain" description="AAA+ ATPase" evidence="5">
    <location>
        <begin position="286"/>
        <end position="421"/>
    </location>
</feature>
<reference evidence="6 7" key="1">
    <citation type="submission" date="2020-06" db="EMBL/GenBank/DDBJ databases">
        <title>Draft genome of Uliginosibacterium sp. IMCC34675.</title>
        <authorList>
            <person name="Song J."/>
        </authorList>
    </citation>
    <scope>NUCLEOTIDE SEQUENCE [LARGE SCALE GENOMIC DNA]</scope>
    <source>
        <strain evidence="6 7">IMCC34675</strain>
    </source>
</reference>
<evidence type="ECO:0000259" key="5">
    <source>
        <dbReference type="SMART" id="SM00382"/>
    </source>
</evidence>
<dbReference type="InterPro" id="IPR052381">
    <property type="entry name" value="AAA_domain_protein"/>
</dbReference>
<keyword evidence="1" id="KW-0547">Nucleotide-binding</keyword>
<dbReference type="PANTHER" id="PTHR42960:SF1">
    <property type="entry name" value="YCF46 PROTEIN"/>
    <property type="match status" value="1"/>
</dbReference>
<dbReference type="InterPro" id="IPR003593">
    <property type="entry name" value="AAA+_ATPase"/>
</dbReference>